<keyword evidence="3" id="KW-1185">Reference proteome</keyword>
<evidence type="ECO:0000313" key="3">
    <source>
        <dbReference type="Proteomes" id="UP001216907"/>
    </source>
</evidence>
<name>A0ABT6FF01_9BACT</name>
<dbReference type="InterPro" id="IPR013424">
    <property type="entry name" value="Ice-binding_C"/>
</dbReference>
<dbReference type="RefSeq" id="WP_277862375.1">
    <property type="nucleotide sequence ID" value="NZ_JARRAG010000002.1"/>
</dbReference>
<keyword evidence="1" id="KW-0732">Signal</keyword>
<gene>
    <name evidence="2" type="ORF">PZE19_20040</name>
</gene>
<reference evidence="2 3" key="1">
    <citation type="submission" date="2023-03" db="EMBL/GenBank/DDBJ databases">
        <title>Paludisphaera mucosa sp. nov. a novel planctomycete from northern fen.</title>
        <authorList>
            <person name="Ivanova A."/>
        </authorList>
    </citation>
    <scope>NUCLEOTIDE SEQUENCE [LARGE SCALE GENOMIC DNA]</scope>
    <source>
        <strain evidence="2 3">Pla2</strain>
    </source>
</reference>
<feature type="chain" id="PRO_5046430260" evidence="1">
    <location>
        <begin position="26"/>
        <end position="214"/>
    </location>
</feature>
<dbReference type="Proteomes" id="UP001216907">
    <property type="component" value="Unassembled WGS sequence"/>
</dbReference>
<comment type="caution">
    <text evidence="2">The sequence shown here is derived from an EMBL/GenBank/DDBJ whole genome shotgun (WGS) entry which is preliminary data.</text>
</comment>
<dbReference type="EMBL" id="JARRAG010000002">
    <property type="protein sequence ID" value="MDG3006071.1"/>
    <property type="molecule type" value="Genomic_DNA"/>
</dbReference>
<organism evidence="2 3">
    <name type="scientific">Paludisphaera mucosa</name>
    <dbReference type="NCBI Taxonomy" id="3030827"/>
    <lineage>
        <taxon>Bacteria</taxon>
        <taxon>Pseudomonadati</taxon>
        <taxon>Planctomycetota</taxon>
        <taxon>Planctomycetia</taxon>
        <taxon>Isosphaerales</taxon>
        <taxon>Isosphaeraceae</taxon>
        <taxon>Paludisphaera</taxon>
    </lineage>
</organism>
<sequence length="214" mass="21902">MKTVRSLCLLAAFAAAVIAAPATHAGPVPVDFGTTGTFNGSNDTFYDAGGNNIISFDGLGLKTINLDTTSPTVSTTNFGSFDTTLFNSTAEITFSVSFALTIQQLNPTPSGSDIIVFTGTIAGSLSNGTSSLTLTFDPPLFQTIAGSPDVKYSIISADTGIPGTVAIAPNLSGGATTIQGRVEISAVPEPSTIALAGLAAPMVLMYRRRSLRTV</sequence>
<proteinExistence type="predicted"/>
<feature type="signal peptide" evidence="1">
    <location>
        <begin position="1"/>
        <end position="25"/>
    </location>
</feature>
<evidence type="ECO:0000256" key="1">
    <source>
        <dbReference type="SAM" id="SignalP"/>
    </source>
</evidence>
<dbReference type="NCBIfam" id="TIGR02595">
    <property type="entry name" value="PEP_CTERM"/>
    <property type="match status" value="1"/>
</dbReference>
<accession>A0ABT6FF01</accession>
<protein>
    <submittedName>
        <fullName evidence="2">PEP-CTERM sorting domain-containing protein</fullName>
    </submittedName>
</protein>
<evidence type="ECO:0000313" key="2">
    <source>
        <dbReference type="EMBL" id="MDG3006071.1"/>
    </source>
</evidence>